<reference evidence="1" key="1">
    <citation type="journal article" date="2003" name="Genome Biol.">
        <title>An integrated gene annotation and transcriptional profiling approach towards the full gene content of the Drosophila genome.</title>
        <authorList>
            <person name="Hild M."/>
            <person name="Beckmann B."/>
            <person name="Haas S.A."/>
            <person name="Koch B."/>
            <person name="Solovyev V."/>
            <person name="Busold C."/>
            <person name="Fellenberg K."/>
            <person name="Boutros M."/>
            <person name="Vingron M."/>
            <person name="Sauer F."/>
            <person name="Hoheisel J.D."/>
            <person name="Paro R."/>
        </authorList>
    </citation>
    <scope>NUCLEOTIDE SEQUENCE</scope>
</reference>
<proteinExistence type="predicted"/>
<evidence type="ECO:0000313" key="1">
    <source>
        <dbReference type="EMBL" id="DAA04133.1"/>
    </source>
</evidence>
<organism evidence="1">
    <name type="scientific">Drosophila melanogaster</name>
    <name type="common">Fruit fly</name>
    <dbReference type="NCBI Taxonomy" id="7227"/>
    <lineage>
        <taxon>Eukaryota</taxon>
        <taxon>Metazoa</taxon>
        <taxon>Ecdysozoa</taxon>
        <taxon>Arthropoda</taxon>
        <taxon>Hexapoda</taxon>
        <taxon>Insecta</taxon>
        <taxon>Pterygota</taxon>
        <taxon>Neoptera</taxon>
        <taxon>Endopterygota</taxon>
        <taxon>Diptera</taxon>
        <taxon>Brachycera</taxon>
        <taxon>Muscomorpha</taxon>
        <taxon>Ephydroidea</taxon>
        <taxon>Drosophilidae</taxon>
        <taxon>Drosophila</taxon>
        <taxon>Sophophora</taxon>
    </lineage>
</organism>
<gene>
    <name evidence="1" type="ORF">HDC14233</name>
</gene>
<dbReference type="AlphaFoldDB" id="Q6IJT9"/>
<protein>
    <submittedName>
        <fullName evidence="1">HDC14233</fullName>
    </submittedName>
</protein>
<accession>Q6IJT9</accession>
<dbReference type="EMBL" id="BK002627">
    <property type="protein sequence ID" value="DAA04133.1"/>
    <property type="molecule type" value="Genomic_DNA"/>
</dbReference>
<name>Q6IJT9_DROME</name>
<sequence length="168" mass="18570">MRFISQHNSSLKRPGKARVKDGHRSVCMVIILKFYALLGKPPGSNLAPNRAPLGYPKVLLLEAADRSFSFRMAFQFGQNETQVVSVSSIEINIGKLAQSLVGRAFGHLALGICEWEMKNRERTGASPQTTAEQEAEKEYRINHNCTWVGWNLETGNKESGDHGSLGPS</sequence>